<comment type="caution">
    <text evidence="1">The sequence shown here is derived from an EMBL/GenBank/DDBJ whole genome shotgun (WGS) entry which is preliminary data.</text>
</comment>
<sequence>MQLLIEEKVEEVVIVMEGYLDVSERTVLAAFTRHNFC</sequence>
<reference evidence="1 2" key="1">
    <citation type="submission" date="2016-04" db="EMBL/GenBank/DDBJ databases">
        <title>ATOL: Assembling a taxonomically balanced genome-scale reconstruction of the evolutionary history of the Enterobacteriaceae.</title>
        <authorList>
            <person name="Plunkett G.III."/>
            <person name="Neeno-Eckwall E.C."/>
            <person name="Glasner J.D."/>
            <person name="Perna N.T."/>
        </authorList>
    </citation>
    <scope>NUCLEOTIDE SEQUENCE [LARGE SCALE GENOMIC DNA]</scope>
    <source>
        <strain evidence="1 2">ATCC 19692</strain>
    </source>
</reference>
<gene>
    <name evidence="1" type="ORF">M983_2066</name>
</gene>
<evidence type="ECO:0000313" key="2">
    <source>
        <dbReference type="Proteomes" id="UP000094023"/>
    </source>
</evidence>
<name>A0A198FQK9_9GAMM</name>
<dbReference type="AlphaFoldDB" id="A0A198FQK9"/>
<organism evidence="1 2">
    <name type="scientific">Proteus myxofaciens ATCC 19692</name>
    <dbReference type="NCBI Taxonomy" id="1354337"/>
    <lineage>
        <taxon>Bacteria</taxon>
        <taxon>Pseudomonadati</taxon>
        <taxon>Pseudomonadota</taxon>
        <taxon>Gammaproteobacteria</taxon>
        <taxon>Enterobacterales</taxon>
        <taxon>Morganellaceae</taxon>
        <taxon>Proteus</taxon>
    </lineage>
</organism>
<dbReference type="EMBL" id="LXEN01000098">
    <property type="protein sequence ID" value="OAT26739.1"/>
    <property type="molecule type" value="Genomic_DNA"/>
</dbReference>
<keyword evidence="2" id="KW-1185">Reference proteome</keyword>
<proteinExistence type="predicted"/>
<dbReference type="STRING" id="1354337.M983_2066"/>
<accession>A0A198FQK9</accession>
<evidence type="ECO:0000313" key="1">
    <source>
        <dbReference type="EMBL" id="OAT26739.1"/>
    </source>
</evidence>
<dbReference type="Proteomes" id="UP000094023">
    <property type="component" value="Unassembled WGS sequence"/>
</dbReference>
<protein>
    <submittedName>
        <fullName evidence="1">Uncharacterized protein</fullName>
    </submittedName>
</protein>